<keyword evidence="4 9" id="KW-0547">Nucleotide-binding</keyword>
<comment type="subunit">
    <text evidence="9">Monomer.</text>
</comment>
<name>A0ABV8MPN3_9NEIS</name>
<keyword evidence="9" id="KW-0963">Cytoplasm</keyword>
<feature type="binding site" evidence="9">
    <location>
        <begin position="393"/>
        <end position="395"/>
    </location>
    <ligand>
        <name>substrate</name>
    </ligand>
</feature>
<feature type="binding site" evidence="9">
    <location>
        <begin position="277"/>
        <end position="282"/>
    </location>
    <ligand>
        <name>GTP</name>
        <dbReference type="ChEBI" id="CHEBI:37565"/>
    </ligand>
</feature>
<dbReference type="InterPro" id="IPR035077">
    <property type="entry name" value="PEP_carboxykinase_GTP_C"/>
</dbReference>
<evidence type="ECO:0000256" key="3">
    <source>
        <dbReference type="ARBA" id="ARBA00022723"/>
    </source>
</evidence>
<dbReference type="Gene3D" id="2.170.8.10">
    <property type="entry name" value="Phosphoenolpyruvate Carboxykinase, domain 2"/>
    <property type="match status" value="1"/>
</dbReference>
<keyword evidence="7 9" id="KW-0464">Manganese</keyword>
<evidence type="ECO:0000259" key="11">
    <source>
        <dbReference type="Pfam" id="PF17297"/>
    </source>
</evidence>
<keyword evidence="5 9" id="KW-0210">Decarboxylase</keyword>
<keyword evidence="3 9" id="KW-0479">Metal-binding</keyword>
<keyword evidence="6 9" id="KW-0342">GTP-binding</keyword>
<evidence type="ECO:0000256" key="9">
    <source>
        <dbReference type="HAMAP-Rule" id="MF_00452"/>
    </source>
</evidence>
<evidence type="ECO:0000256" key="6">
    <source>
        <dbReference type="ARBA" id="ARBA00023134"/>
    </source>
</evidence>
<feature type="domain" description="Phosphoenolpyruvate carboxykinase C-terminal P-loop" evidence="10">
    <location>
        <begin position="250"/>
        <end position="608"/>
    </location>
</feature>
<comment type="cofactor">
    <cofactor evidence="9">
        <name>Mn(2+)</name>
        <dbReference type="ChEBI" id="CHEBI:29035"/>
    </cofactor>
    <text evidence="9">Binds 1 Mn(2+) ion per subunit.</text>
</comment>
<feature type="binding site" evidence="9">
    <location>
        <position position="85"/>
    </location>
    <ligand>
        <name>substrate</name>
    </ligand>
</feature>
<dbReference type="SUPFAM" id="SSF68923">
    <property type="entry name" value="PEP carboxykinase N-terminal domain"/>
    <property type="match status" value="1"/>
</dbReference>
<feature type="domain" description="Phosphoenolpyruvate carboxykinase GTP-utilising N-terminal" evidence="11">
    <location>
        <begin position="26"/>
        <end position="246"/>
    </location>
</feature>
<feature type="binding site" evidence="9">
    <location>
        <begin position="225"/>
        <end position="227"/>
    </location>
    <ligand>
        <name>substrate</name>
    </ligand>
</feature>
<dbReference type="NCBIfam" id="NF003253">
    <property type="entry name" value="PRK04210.1"/>
    <property type="match status" value="1"/>
</dbReference>
<feature type="active site" evidence="9">
    <location>
        <position position="278"/>
    </location>
</feature>
<keyword evidence="13" id="KW-1185">Reference proteome</keyword>
<protein>
    <recommendedName>
        <fullName evidence="9">Phosphoenolpyruvate carboxykinase [GTP]</fullName>
        <shortName evidence="9">PEP carboxykinase</shortName>
        <shortName evidence="9">PEPCK</shortName>
        <ecNumber evidence="9">4.1.1.32</ecNumber>
    </recommendedName>
    <alternativeName>
        <fullName evidence="9">GTP-dependent phosphoenolpyruvate carboxykinase</fullName>
        <shortName evidence="9">GTP-PEPCK</shortName>
    </alternativeName>
</protein>
<comment type="pathway">
    <text evidence="9">Carbohydrate biosynthesis; gluconeogenesis.</text>
</comment>
<dbReference type="PANTHER" id="PTHR11561:SF0">
    <property type="entry name" value="PHOSPHOENOLPYRUVATE CARBOXYKINASE [GTP]-RELATED"/>
    <property type="match status" value="1"/>
</dbReference>
<organism evidence="12 13">
    <name type="scientific">Chitinimonas lacunae</name>
    <dbReference type="NCBI Taxonomy" id="1963018"/>
    <lineage>
        <taxon>Bacteria</taxon>
        <taxon>Pseudomonadati</taxon>
        <taxon>Pseudomonadota</taxon>
        <taxon>Betaproteobacteria</taxon>
        <taxon>Neisseriales</taxon>
        <taxon>Chitinibacteraceae</taxon>
        <taxon>Chitinimonas</taxon>
    </lineage>
</organism>
<dbReference type="SUPFAM" id="SSF53795">
    <property type="entry name" value="PEP carboxykinase-like"/>
    <property type="match status" value="1"/>
</dbReference>
<dbReference type="GO" id="GO:0004613">
    <property type="term" value="F:phosphoenolpyruvate carboxykinase (GTP) activity"/>
    <property type="evidence" value="ECO:0007669"/>
    <property type="project" value="UniProtKB-EC"/>
</dbReference>
<feature type="binding site" evidence="9">
    <location>
        <position position="254"/>
    </location>
    <ligand>
        <name>Mn(2+)</name>
        <dbReference type="ChEBI" id="CHEBI:29035"/>
    </ligand>
</feature>
<dbReference type="InterPro" id="IPR018091">
    <property type="entry name" value="PEP_carboxykin_GTP_CS"/>
</dbReference>
<dbReference type="PANTHER" id="PTHR11561">
    <property type="entry name" value="PHOSPHOENOLPYRUVATE CARBOXYKINASE"/>
    <property type="match status" value="1"/>
</dbReference>
<dbReference type="InterPro" id="IPR035078">
    <property type="entry name" value="PEP_carboxykinase_GTP_N"/>
</dbReference>
<feature type="binding site" evidence="9">
    <location>
        <position position="395"/>
    </location>
    <ligand>
        <name>GTP</name>
        <dbReference type="ChEBI" id="CHEBI:37565"/>
    </ligand>
</feature>
<evidence type="ECO:0000256" key="7">
    <source>
        <dbReference type="ARBA" id="ARBA00023211"/>
    </source>
</evidence>
<sequence length="616" mass="68224">MLTAVSAPPAEFTAPDYVKHEGLIAWVRRMVALCQPDAIYWCDGSEAEYDALCRQMVERGTLLRLNPAKRPNSFLARSDASDVARVEDRTFICSDDPEDAGPTNNWTDPAEMRQTLDGLFQGCMKGRTMYVVPFSMGPLGSPIAHIGIELSDSPYVAVSMRTMTRMGRAVFDVLGSDGDFVPCVHTVGMPLAEGQQDVAWPCNPNTKYIVHFPATREIWSYGSGYGGNALLGKKCFALRIASTMGRDQGWLAEHMLILGVESPEGRKHYVAAAFPSACGKTNFAMLIPPTSHRGWKVTTIGDDIAWIKPGADGRLYAINPEAGYFGVAPGTSEQSNPNAMATLKENCIFTNVALTDDGDVWWEGMTKEAPAHLIDWQGQDWTPDCGRKAAHPNARFTAPATQCPSLDRDWNEPAGVPISAFIFGGRRSHAVPLVFEARDWNAGVYMAATMGSETTAAAMGKTGETRRDPFAMVPFCGYHMGDYFRHWLQLGHAQSQRPRIFGVNWFRVDENGKFIWPGFGENMRVLEWIVRRCENQAGAVEGPLGYMPSYADLDWRGLERVTPEVYAQLTSLDQAVWEKELHEHGQLFDKLKSRLPEALEREREALGERLLGTVPA</sequence>
<reference evidence="13" key="1">
    <citation type="journal article" date="2019" name="Int. J. Syst. Evol. Microbiol.">
        <title>The Global Catalogue of Microorganisms (GCM) 10K type strain sequencing project: providing services to taxonomists for standard genome sequencing and annotation.</title>
        <authorList>
            <consortium name="The Broad Institute Genomics Platform"/>
            <consortium name="The Broad Institute Genome Sequencing Center for Infectious Disease"/>
            <person name="Wu L."/>
            <person name="Ma J."/>
        </authorList>
    </citation>
    <scope>NUCLEOTIDE SEQUENCE [LARGE SCALE GENOMIC DNA]</scope>
    <source>
        <strain evidence="13">LMG 29894</strain>
    </source>
</reference>
<keyword evidence="2 9" id="KW-0312">Gluconeogenesis</keyword>
<feature type="binding site" evidence="9">
    <location>
        <position position="234"/>
    </location>
    <ligand>
        <name>Mn(2+)</name>
        <dbReference type="ChEBI" id="CHEBI:29035"/>
    </ligand>
</feature>
<accession>A0ABV8MPN3</accession>
<dbReference type="Pfam" id="PF00821">
    <property type="entry name" value="PEPCK_GTP"/>
    <property type="match status" value="1"/>
</dbReference>
<dbReference type="PROSITE" id="PS00505">
    <property type="entry name" value="PEPCK_GTP"/>
    <property type="match status" value="1"/>
</dbReference>
<evidence type="ECO:0000256" key="4">
    <source>
        <dbReference type="ARBA" id="ARBA00022741"/>
    </source>
</evidence>
<feature type="binding site" evidence="9">
    <location>
        <position position="276"/>
    </location>
    <ligand>
        <name>substrate</name>
    </ligand>
</feature>
<dbReference type="Gene3D" id="3.40.449.10">
    <property type="entry name" value="Phosphoenolpyruvate Carboxykinase, domain 1"/>
    <property type="match status" value="1"/>
</dbReference>
<dbReference type="EMBL" id="JBHSBU010000001">
    <property type="protein sequence ID" value="MFC4159642.1"/>
    <property type="molecule type" value="Genomic_DNA"/>
</dbReference>
<comment type="function">
    <text evidence="9">Catalyzes the conversion of oxaloacetate (OAA) to phosphoenolpyruvate (PEP), the rate-limiting step in the metabolic pathway that produces glucose from lactate and other precursors derived from the citric acid cycle.</text>
</comment>
<dbReference type="EC" id="4.1.1.32" evidence="9"/>
<evidence type="ECO:0000256" key="5">
    <source>
        <dbReference type="ARBA" id="ARBA00022793"/>
    </source>
</evidence>
<comment type="caution">
    <text evidence="12">The sequence shown here is derived from an EMBL/GenBank/DDBJ whole genome shotgun (WGS) entry which is preliminary data.</text>
</comment>
<dbReference type="Proteomes" id="UP001595791">
    <property type="component" value="Unassembled WGS sequence"/>
</dbReference>
<dbReference type="InterPro" id="IPR008210">
    <property type="entry name" value="PEP_carboxykinase_N"/>
</dbReference>
<dbReference type="InterPro" id="IPR013035">
    <property type="entry name" value="PEP_carboxykinase_C"/>
</dbReference>
<evidence type="ECO:0000256" key="2">
    <source>
        <dbReference type="ARBA" id="ARBA00022432"/>
    </source>
</evidence>
<proteinExistence type="inferred from homology"/>
<comment type="similarity">
    <text evidence="1 9">Belongs to the phosphoenolpyruvate carboxykinase [GTP] family.</text>
</comment>
<evidence type="ECO:0000256" key="8">
    <source>
        <dbReference type="ARBA" id="ARBA00023239"/>
    </source>
</evidence>
<feature type="binding site" evidence="9">
    <location>
        <position position="426"/>
    </location>
    <ligand>
        <name>GTP</name>
        <dbReference type="ChEBI" id="CHEBI:37565"/>
    </ligand>
</feature>
<feature type="binding site" evidence="9">
    <location>
        <position position="303"/>
    </location>
    <ligand>
        <name>Mn(2+)</name>
        <dbReference type="ChEBI" id="CHEBI:29035"/>
    </ligand>
</feature>
<dbReference type="RefSeq" id="WP_378163628.1">
    <property type="nucleotide sequence ID" value="NZ_JBHSBU010000001.1"/>
</dbReference>
<comment type="subcellular location">
    <subcellularLocation>
        <location evidence="9">Cytoplasm</location>
    </subcellularLocation>
</comment>
<dbReference type="HAMAP" id="MF_00452">
    <property type="entry name" value="PEPCK_GTP"/>
    <property type="match status" value="1"/>
</dbReference>
<evidence type="ECO:0000313" key="12">
    <source>
        <dbReference type="EMBL" id="MFC4159642.1"/>
    </source>
</evidence>
<feature type="binding site" evidence="9">
    <location>
        <begin position="519"/>
        <end position="522"/>
    </location>
    <ligand>
        <name>GTP</name>
        <dbReference type="ChEBI" id="CHEBI:37565"/>
    </ligand>
</feature>
<evidence type="ECO:0000259" key="10">
    <source>
        <dbReference type="Pfam" id="PF00821"/>
    </source>
</evidence>
<evidence type="ECO:0000313" key="13">
    <source>
        <dbReference type="Proteomes" id="UP001595791"/>
    </source>
</evidence>
<comment type="catalytic activity">
    <reaction evidence="9">
        <text>oxaloacetate + GTP = phosphoenolpyruvate + GDP + CO2</text>
        <dbReference type="Rhea" id="RHEA:10388"/>
        <dbReference type="ChEBI" id="CHEBI:16452"/>
        <dbReference type="ChEBI" id="CHEBI:16526"/>
        <dbReference type="ChEBI" id="CHEBI:37565"/>
        <dbReference type="ChEBI" id="CHEBI:58189"/>
        <dbReference type="ChEBI" id="CHEBI:58702"/>
        <dbReference type="EC" id="4.1.1.32"/>
    </reaction>
</comment>
<dbReference type="Gene3D" id="3.90.228.20">
    <property type="match status" value="1"/>
</dbReference>
<dbReference type="PIRSF" id="PIRSF001348">
    <property type="entry name" value="PEP_carboxykinase_GTP"/>
    <property type="match status" value="1"/>
</dbReference>
<evidence type="ECO:0000256" key="1">
    <source>
        <dbReference type="ARBA" id="ARBA00005796"/>
    </source>
</evidence>
<dbReference type="CDD" id="cd00819">
    <property type="entry name" value="PEPCK_GTP"/>
    <property type="match status" value="1"/>
</dbReference>
<dbReference type="Pfam" id="PF17297">
    <property type="entry name" value="PEPCK_N"/>
    <property type="match status" value="1"/>
</dbReference>
<dbReference type="InterPro" id="IPR008209">
    <property type="entry name" value="PEP_carboxykinase_GTP"/>
</dbReference>
<gene>
    <name evidence="9" type="primary">pckG</name>
    <name evidence="12" type="ORF">ACFOW7_09815</name>
</gene>
<keyword evidence="8 9" id="KW-0456">Lyase</keyword>